<keyword evidence="3" id="KW-1185">Reference proteome</keyword>
<feature type="compositionally biased region" description="Basic residues" evidence="1">
    <location>
        <begin position="242"/>
        <end position="252"/>
    </location>
</feature>
<feature type="compositionally biased region" description="Basic residues" evidence="1">
    <location>
        <begin position="153"/>
        <end position="181"/>
    </location>
</feature>
<comment type="caution">
    <text evidence="2">The sequence shown here is derived from an EMBL/GenBank/DDBJ whole genome shotgun (WGS) entry which is preliminary data.</text>
</comment>
<evidence type="ECO:0000256" key="1">
    <source>
        <dbReference type="SAM" id="MobiDB-lite"/>
    </source>
</evidence>
<dbReference type="STRING" id="1227466.C464_10413"/>
<gene>
    <name evidence="2" type="ORF">C464_10413</name>
</gene>
<accession>M0EIR1</accession>
<dbReference type="InterPro" id="IPR038389">
    <property type="entry name" value="PSMG2_sf"/>
</dbReference>
<evidence type="ECO:0000313" key="3">
    <source>
        <dbReference type="Proteomes" id="UP000011509"/>
    </source>
</evidence>
<feature type="compositionally biased region" description="Basic and acidic residues" evidence="1">
    <location>
        <begin position="182"/>
        <end position="194"/>
    </location>
</feature>
<feature type="region of interest" description="Disordered" evidence="1">
    <location>
        <begin position="56"/>
        <end position="284"/>
    </location>
</feature>
<sequence length="284" mass="32007">MEDIEIDEVATPELEDPVLIEGLPGVGHVGKLAAEHLLEEFDGELVRRVYATEFPPQVNVDDGGGRGAHLRRVPRGGDRRRGPARVDRRPPGRVERGPLPAHLDVPRRRRGVRRRAGVRARRRPHGRTRRGVHRPRRGLRRRPHRGLGGGGRRVPRGRAGRRHRRRLRTRARPRRPPRVRRRLPDGRDERLPRRPEKRARRAGDAGGRSRDVRRLREPGGPRRGDGGGRRQDPRDAGGPRGAGRRPALHRLSAHGPSTAAGDSLLLADAPLARRPIGTPRFRQR</sequence>
<feature type="compositionally biased region" description="Basic and acidic residues" evidence="1">
    <location>
        <begin position="201"/>
        <end position="237"/>
    </location>
</feature>
<dbReference type="Pfam" id="PF09754">
    <property type="entry name" value="PAC2"/>
    <property type="match status" value="1"/>
</dbReference>
<dbReference type="Gene3D" id="3.40.50.10900">
    <property type="entry name" value="PAC-like subunit"/>
    <property type="match status" value="1"/>
</dbReference>
<dbReference type="AlphaFoldDB" id="M0EIR1"/>
<name>M0EIR1_9EURY</name>
<organism evidence="2 3">
    <name type="scientific">Halorubrum coriense DSM 10284</name>
    <dbReference type="NCBI Taxonomy" id="1227466"/>
    <lineage>
        <taxon>Archaea</taxon>
        <taxon>Methanobacteriati</taxon>
        <taxon>Methanobacteriota</taxon>
        <taxon>Stenosarchaea group</taxon>
        <taxon>Halobacteria</taxon>
        <taxon>Halobacteriales</taxon>
        <taxon>Haloferacaceae</taxon>
        <taxon>Halorubrum</taxon>
    </lineage>
</organism>
<dbReference type="Proteomes" id="UP000011509">
    <property type="component" value="Unassembled WGS sequence"/>
</dbReference>
<dbReference type="EMBL" id="AOJL01000039">
    <property type="protein sequence ID" value="ELZ46782.1"/>
    <property type="molecule type" value="Genomic_DNA"/>
</dbReference>
<dbReference type="SUPFAM" id="SSF159659">
    <property type="entry name" value="Cgl1923-like"/>
    <property type="match status" value="1"/>
</dbReference>
<proteinExistence type="predicted"/>
<reference evidence="2 3" key="1">
    <citation type="journal article" date="2014" name="PLoS Genet.">
        <title>Phylogenetically driven sequencing of extremely halophilic archaea reveals strategies for static and dynamic osmo-response.</title>
        <authorList>
            <person name="Becker E.A."/>
            <person name="Seitzer P.M."/>
            <person name="Tritt A."/>
            <person name="Larsen D."/>
            <person name="Krusor M."/>
            <person name="Yao A.I."/>
            <person name="Wu D."/>
            <person name="Madern D."/>
            <person name="Eisen J.A."/>
            <person name="Darling A.E."/>
            <person name="Facciotti M.T."/>
        </authorList>
    </citation>
    <scope>NUCLEOTIDE SEQUENCE [LARGE SCALE GENOMIC DNA]</scope>
    <source>
        <strain evidence="2 3">DSM 10284</strain>
    </source>
</reference>
<feature type="compositionally biased region" description="Basic and acidic residues" evidence="1">
    <location>
        <begin position="75"/>
        <end position="96"/>
    </location>
</feature>
<evidence type="ECO:0008006" key="4">
    <source>
        <dbReference type="Google" id="ProtNLM"/>
    </source>
</evidence>
<evidence type="ECO:0000313" key="2">
    <source>
        <dbReference type="EMBL" id="ELZ46782.1"/>
    </source>
</evidence>
<protein>
    <recommendedName>
        <fullName evidence="4">Proteasome assembly chaperone family protein</fullName>
    </recommendedName>
</protein>
<dbReference type="PANTHER" id="PTHR35610">
    <property type="entry name" value="3-ISOPROPYLMALATE DEHYDRATASE-RELATED"/>
    <property type="match status" value="1"/>
</dbReference>
<dbReference type="InterPro" id="IPR019151">
    <property type="entry name" value="Proteasome_assmbl_chaperone_2"/>
</dbReference>
<dbReference type="PANTHER" id="PTHR35610:SF7">
    <property type="entry name" value="3-ISOPROPYLMALATE DEHYDRATASE"/>
    <property type="match status" value="1"/>
</dbReference>
<feature type="compositionally biased region" description="Low complexity" evidence="1">
    <location>
        <begin position="259"/>
        <end position="275"/>
    </location>
</feature>
<feature type="compositionally biased region" description="Basic residues" evidence="1">
    <location>
        <begin position="107"/>
        <end position="145"/>
    </location>
</feature>